<sequence>MPTLDSTTLRRQATGLLAIDAERSAGGYTLFAPQTAGGKVFLIDLNGEEVHRWQLPQRPGRDAVILANGNLGYNGNHPDSPELFPGWSVWHGGAFSEVTPEGEVLWQHTDLGHHHDAQWLANGNLLYTTAEPLPLDIARRVQGGIPGSEAPGGVIYADVVKEVDRAGNLLWQWRSWEHLAPEDYPLHACFERYHWPMTNSVTPGRDGKVILSLRSVSSVIAVDKASNRVLWRLGHELVAQQHCPSELADGRILVFDNGISRPQVSMPHSRVIEIDPVRQRIEWQYADTPGYAFFTPFMGGAQRLHNGNTLITEANFGRLFEVTRSGEVIWEYINPHFAAYPDAASQAYLPGENNAIFRAHRYQAQDIAWLQRD</sequence>
<dbReference type="Pfam" id="PF14269">
    <property type="entry name" value="Arylsulfotran_2"/>
    <property type="match status" value="1"/>
</dbReference>
<organism evidence="1 2">
    <name type="scientific">Pseudomonas vranovensis</name>
    <dbReference type="NCBI Taxonomy" id="321661"/>
    <lineage>
        <taxon>Bacteria</taxon>
        <taxon>Pseudomonadati</taxon>
        <taxon>Pseudomonadota</taxon>
        <taxon>Gammaproteobacteria</taxon>
        <taxon>Pseudomonadales</taxon>
        <taxon>Pseudomonadaceae</taxon>
        <taxon>Pseudomonas</taxon>
    </lineage>
</organism>
<dbReference type="InterPro" id="IPR039535">
    <property type="entry name" value="ASST-like"/>
</dbReference>
<proteinExistence type="predicted"/>
<dbReference type="SUPFAM" id="SSF50998">
    <property type="entry name" value="Quinoprotein alcohol dehydrogenase-like"/>
    <property type="match status" value="1"/>
</dbReference>
<dbReference type="RefSeq" id="WP_123566808.1">
    <property type="nucleotide sequence ID" value="NZ_MOAM01000024.1"/>
</dbReference>
<accession>A0A423DGX3</accession>
<dbReference type="InterPro" id="IPR015943">
    <property type="entry name" value="WD40/YVTN_repeat-like_dom_sf"/>
</dbReference>
<dbReference type="AlphaFoldDB" id="A0A423DGX3"/>
<dbReference type="GO" id="GO:0016740">
    <property type="term" value="F:transferase activity"/>
    <property type="evidence" value="ECO:0007669"/>
    <property type="project" value="UniProtKB-KW"/>
</dbReference>
<keyword evidence="1" id="KW-0808">Transferase</keyword>
<dbReference type="InterPro" id="IPR011047">
    <property type="entry name" value="Quinoprotein_ADH-like_sf"/>
</dbReference>
<protein>
    <submittedName>
        <fullName evidence="1">Aryl sulfotransferase</fullName>
    </submittedName>
</protein>
<dbReference type="Gene3D" id="2.130.10.10">
    <property type="entry name" value="YVTN repeat-like/Quinoprotein amine dehydrogenase"/>
    <property type="match status" value="1"/>
</dbReference>
<dbReference type="PANTHER" id="PTHR35340">
    <property type="entry name" value="PQQ ENZYME REPEAT PROTEIN-RELATED"/>
    <property type="match status" value="1"/>
</dbReference>
<keyword evidence="2" id="KW-1185">Reference proteome</keyword>
<dbReference type="PANTHER" id="PTHR35340:SF5">
    <property type="entry name" value="ASST-DOMAIN-CONTAINING PROTEIN"/>
    <property type="match status" value="1"/>
</dbReference>
<comment type="caution">
    <text evidence="1">The sequence shown here is derived from an EMBL/GenBank/DDBJ whole genome shotgun (WGS) entry which is preliminary data.</text>
</comment>
<name>A0A423DGX3_9PSED</name>
<evidence type="ECO:0000313" key="1">
    <source>
        <dbReference type="EMBL" id="ROL70800.1"/>
    </source>
</evidence>
<gene>
    <name evidence="1" type="ORF">BHU25_17245</name>
</gene>
<dbReference type="Proteomes" id="UP000285286">
    <property type="component" value="Unassembled WGS sequence"/>
</dbReference>
<dbReference type="InterPro" id="IPR053143">
    <property type="entry name" value="Arylsulfate_ST"/>
</dbReference>
<reference evidence="1 2" key="1">
    <citation type="submission" date="2016-10" db="EMBL/GenBank/DDBJ databases">
        <title>Comparative genome analysis of multiple Pseudomonas spp. focuses on biocontrol and plant growth promoting traits.</title>
        <authorList>
            <person name="Tao X.-Y."/>
            <person name="Taylor C.G."/>
        </authorList>
    </citation>
    <scope>NUCLEOTIDE SEQUENCE [LARGE SCALE GENOMIC DNA]</scope>
    <source>
        <strain evidence="1 2">15D11</strain>
    </source>
</reference>
<evidence type="ECO:0000313" key="2">
    <source>
        <dbReference type="Proteomes" id="UP000285286"/>
    </source>
</evidence>
<dbReference type="EMBL" id="MOAM01000024">
    <property type="protein sequence ID" value="ROL70800.1"/>
    <property type="molecule type" value="Genomic_DNA"/>
</dbReference>